<dbReference type="InterPro" id="IPR013767">
    <property type="entry name" value="PAS_fold"/>
</dbReference>
<protein>
    <recommendedName>
        <fullName evidence="3">histidine kinase</fullName>
        <ecNumber evidence="3">2.7.13.3</ecNumber>
    </recommendedName>
</protein>
<feature type="domain" description="HAMP" evidence="17">
    <location>
        <begin position="198"/>
        <end position="250"/>
    </location>
</feature>
<accession>A0ABW5PS00</accession>
<keyword evidence="14" id="KW-0175">Coiled coil</keyword>
<dbReference type="InterPro" id="IPR035965">
    <property type="entry name" value="PAS-like_dom_sf"/>
</dbReference>
<feature type="transmembrane region" description="Helical" evidence="15">
    <location>
        <begin position="12"/>
        <end position="34"/>
    </location>
</feature>
<dbReference type="GO" id="GO:0005524">
    <property type="term" value="F:ATP binding"/>
    <property type="evidence" value="ECO:0007669"/>
    <property type="project" value="UniProtKB-KW"/>
</dbReference>
<evidence type="ECO:0000256" key="12">
    <source>
        <dbReference type="ARBA" id="ARBA00023012"/>
    </source>
</evidence>
<dbReference type="RefSeq" id="WP_141190585.1">
    <property type="nucleotide sequence ID" value="NZ_JBHUMR010000013.1"/>
</dbReference>
<evidence type="ECO:0000256" key="5">
    <source>
        <dbReference type="ARBA" id="ARBA00022553"/>
    </source>
</evidence>
<dbReference type="InterPro" id="IPR005467">
    <property type="entry name" value="His_kinase_dom"/>
</dbReference>
<keyword evidence="12" id="KW-0902">Two-component regulatory system</keyword>
<dbReference type="Pfam" id="PF00672">
    <property type="entry name" value="HAMP"/>
    <property type="match status" value="1"/>
</dbReference>
<feature type="coiled-coil region" evidence="14">
    <location>
        <begin position="235"/>
        <end position="262"/>
    </location>
</feature>
<dbReference type="Pfam" id="PF18698">
    <property type="entry name" value="HisK_sensor"/>
    <property type="match status" value="1"/>
</dbReference>
<keyword evidence="9" id="KW-0418">Kinase</keyword>
<keyword evidence="7 15" id="KW-0812">Transmembrane</keyword>
<dbReference type="SMART" id="SM00388">
    <property type="entry name" value="HisKA"/>
    <property type="match status" value="1"/>
</dbReference>
<dbReference type="InterPro" id="IPR003660">
    <property type="entry name" value="HAMP_dom"/>
</dbReference>
<dbReference type="SMART" id="SM00304">
    <property type="entry name" value="HAMP"/>
    <property type="match status" value="1"/>
</dbReference>
<keyword evidence="11 15" id="KW-1133">Transmembrane helix</keyword>
<dbReference type="InterPro" id="IPR041328">
    <property type="entry name" value="HisK_sensor"/>
</dbReference>
<evidence type="ECO:0000259" key="16">
    <source>
        <dbReference type="PROSITE" id="PS50109"/>
    </source>
</evidence>
<evidence type="ECO:0000256" key="3">
    <source>
        <dbReference type="ARBA" id="ARBA00012438"/>
    </source>
</evidence>
<dbReference type="PRINTS" id="PR00344">
    <property type="entry name" value="BCTRLSENSOR"/>
</dbReference>
<dbReference type="Pfam" id="PF00989">
    <property type="entry name" value="PAS"/>
    <property type="match status" value="1"/>
</dbReference>
<dbReference type="Gene3D" id="3.30.450.20">
    <property type="entry name" value="PAS domain"/>
    <property type="match status" value="1"/>
</dbReference>
<evidence type="ECO:0000256" key="13">
    <source>
        <dbReference type="ARBA" id="ARBA00023136"/>
    </source>
</evidence>
<organism evidence="18 19">
    <name type="scientific">Terrilactibacillus laevilacticus</name>
    <dbReference type="NCBI Taxonomy" id="1380157"/>
    <lineage>
        <taxon>Bacteria</taxon>
        <taxon>Bacillati</taxon>
        <taxon>Bacillota</taxon>
        <taxon>Bacilli</taxon>
        <taxon>Bacillales</taxon>
        <taxon>Bacillaceae</taxon>
        <taxon>Terrilactibacillus</taxon>
    </lineage>
</organism>
<dbReference type="SUPFAM" id="SSF55785">
    <property type="entry name" value="PYP-like sensor domain (PAS domain)"/>
    <property type="match status" value="1"/>
</dbReference>
<dbReference type="SUPFAM" id="SSF47384">
    <property type="entry name" value="Homodimeric domain of signal transducing histidine kinase"/>
    <property type="match status" value="1"/>
</dbReference>
<evidence type="ECO:0000256" key="6">
    <source>
        <dbReference type="ARBA" id="ARBA00022679"/>
    </source>
</evidence>
<keyword evidence="10 18" id="KW-0067">ATP-binding</keyword>
<dbReference type="PROSITE" id="PS50885">
    <property type="entry name" value="HAMP"/>
    <property type="match status" value="1"/>
</dbReference>
<dbReference type="Proteomes" id="UP001597458">
    <property type="component" value="Unassembled WGS sequence"/>
</dbReference>
<gene>
    <name evidence="18" type="ORF">ACFSTF_10200</name>
</gene>
<evidence type="ECO:0000256" key="7">
    <source>
        <dbReference type="ARBA" id="ARBA00022692"/>
    </source>
</evidence>
<dbReference type="CDD" id="cd00075">
    <property type="entry name" value="HATPase"/>
    <property type="match status" value="1"/>
</dbReference>
<dbReference type="InterPro" id="IPR050351">
    <property type="entry name" value="BphY/WalK/GraS-like"/>
</dbReference>
<dbReference type="PROSITE" id="PS50109">
    <property type="entry name" value="HIS_KIN"/>
    <property type="match status" value="1"/>
</dbReference>
<evidence type="ECO:0000256" key="4">
    <source>
        <dbReference type="ARBA" id="ARBA00022475"/>
    </source>
</evidence>
<dbReference type="Gene3D" id="6.10.340.10">
    <property type="match status" value="1"/>
</dbReference>
<keyword evidence="4" id="KW-1003">Cell membrane</keyword>
<evidence type="ECO:0000313" key="18">
    <source>
        <dbReference type="EMBL" id="MFD2617675.1"/>
    </source>
</evidence>
<name>A0ABW5PS00_9BACI</name>
<dbReference type="PANTHER" id="PTHR42878:SF3">
    <property type="entry name" value="HISTIDINE PROTEIN KINASE SAES"/>
    <property type="match status" value="1"/>
</dbReference>
<evidence type="ECO:0000259" key="17">
    <source>
        <dbReference type="PROSITE" id="PS50885"/>
    </source>
</evidence>
<evidence type="ECO:0000256" key="8">
    <source>
        <dbReference type="ARBA" id="ARBA00022741"/>
    </source>
</evidence>
<keyword evidence="19" id="KW-1185">Reference proteome</keyword>
<keyword evidence="8" id="KW-0547">Nucleotide-binding</keyword>
<comment type="caution">
    <text evidence="18">The sequence shown here is derived from an EMBL/GenBank/DDBJ whole genome shotgun (WGS) entry which is preliminary data.</text>
</comment>
<evidence type="ECO:0000256" key="14">
    <source>
        <dbReference type="SAM" id="Coils"/>
    </source>
</evidence>
<dbReference type="InterPro" id="IPR036890">
    <property type="entry name" value="HATPase_C_sf"/>
</dbReference>
<proteinExistence type="predicted"/>
<dbReference type="CDD" id="cd00082">
    <property type="entry name" value="HisKA"/>
    <property type="match status" value="1"/>
</dbReference>
<keyword evidence="13 15" id="KW-0472">Membrane</keyword>
<reference evidence="19" key="1">
    <citation type="journal article" date="2019" name="Int. J. Syst. Evol. Microbiol.">
        <title>The Global Catalogue of Microorganisms (GCM) 10K type strain sequencing project: providing services to taxonomists for standard genome sequencing and annotation.</title>
        <authorList>
            <consortium name="The Broad Institute Genomics Platform"/>
            <consortium name="The Broad Institute Genome Sequencing Center for Infectious Disease"/>
            <person name="Wu L."/>
            <person name="Ma J."/>
        </authorList>
    </citation>
    <scope>NUCLEOTIDE SEQUENCE [LARGE SCALE GENOMIC DNA]</scope>
    <source>
        <strain evidence="19">TISTR 2241</strain>
    </source>
</reference>
<keyword evidence="5" id="KW-0597">Phosphoprotein</keyword>
<dbReference type="SUPFAM" id="SSF158472">
    <property type="entry name" value="HAMP domain-like"/>
    <property type="match status" value="1"/>
</dbReference>
<dbReference type="InterPro" id="IPR004358">
    <property type="entry name" value="Sig_transdc_His_kin-like_C"/>
</dbReference>
<dbReference type="EC" id="2.7.13.3" evidence="3"/>
<comment type="catalytic activity">
    <reaction evidence="1">
        <text>ATP + protein L-histidine = ADP + protein N-phospho-L-histidine.</text>
        <dbReference type="EC" id="2.7.13.3"/>
    </reaction>
</comment>
<dbReference type="Gene3D" id="3.30.565.10">
    <property type="entry name" value="Histidine kinase-like ATPase, C-terminal domain"/>
    <property type="match status" value="1"/>
</dbReference>
<comment type="subcellular location">
    <subcellularLocation>
        <location evidence="2">Cell membrane</location>
        <topology evidence="2">Multi-pass membrane protein</topology>
    </subcellularLocation>
</comment>
<evidence type="ECO:0000256" key="10">
    <source>
        <dbReference type="ARBA" id="ARBA00022840"/>
    </source>
</evidence>
<evidence type="ECO:0000256" key="15">
    <source>
        <dbReference type="SAM" id="Phobius"/>
    </source>
</evidence>
<feature type="domain" description="Histidine kinase" evidence="16">
    <location>
        <begin position="375"/>
        <end position="594"/>
    </location>
</feature>
<dbReference type="CDD" id="cd06225">
    <property type="entry name" value="HAMP"/>
    <property type="match status" value="1"/>
</dbReference>
<evidence type="ECO:0000313" key="19">
    <source>
        <dbReference type="Proteomes" id="UP001597458"/>
    </source>
</evidence>
<sequence length="598" mass="67013">MKIWKSVVGKLWLTILILVSFVLLFLTILLLQFFENFHLNEVEKQMTKIATKISERVTETGHTKNTLLTAAEITDTYSARTVIIDHKGYWQAGDNQHVPKINPSIIEKDLDLKLALSRQENVVKQGNFAVNLNGKKVHRQMMVVGVPIKYSSGEKGAVYVFQSLNTIQKTINQSKKLIYISAGIAIILTTFFAFFLSTRIASPLSAMRKAAIQVAKGNFDLKVPVLTHDDIGELAKTFNQMAQRLKVNLTALNQEKEQLSGIINSMADGVMTFDKQGQLVISNPPARILLHSWRFENKGQAEDIRSLPHKVTSLFQHVVMNENKEIGEINFQGRSWVIVMSPLYDQDKVRGAVAVLRDMTEERRLDQLRKGFIANVSHELKTPISMLQGYSEAIIDNVVQTPEEMRELTQIIHDESLRMGRLVNELLDLAKLEAGHFQLNKTSVNLNSFFSRVVNKFQNVAKESGITLVFRGPSQKDDEFECDPDRIEQVLTNLIDNAIRHTKKGNTVTVEIEAGKKGVYTNVVDTGVGIGEEDLPFVFERFYKADKARTRGKSGTGLGLSIAKNIVKAHGGAITVNSKKGEGTTFTFFLPKNASEKI</sequence>
<dbReference type="InterPro" id="IPR003594">
    <property type="entry name" value="HATPase_dom"/>
</dbReference>
<dbReference type="Pfam" id="PF00512">
    <property type="entry name" value="HisKA"/>
    <property type="match status" value="1"/>
</dbReference>
<dbReference type="SUPFAM" id="SSF55874">
    <property type="entry name" value="ATPase domain of HSP90 chaperone/DNA topoisomerase II/histidine kinase"/>
    <property type="match status" value="1"/>
</dbReference>
<dbReference type="Gene3D" id="1.10.287.130">
    <property type="match status" value="1"/>
</dbReference>
<dbReference type="PANTHER" id="PTHR42878">
    <property type="entry name" value="TWO-COMPONENT HISTIDINE KINASE"/>
    <property type="match status" value="1"/>
</dbReference>
<dbReference type="Pfam" id="PF02518">
    <property type="entry name" value="HATPase_c"/>
    <property type="match status" value="1"/>
</dbReference>
<dbReference type="InterPro" id="IPR036097">
    <property type="entry name" value="HisK_dim/P_sf"/>
</dbReference>
<feature type="transmembrane region" description="Helical" evidence="15">
    <location>
        <begin position="177"/>
        <end position="196"/>
    </location>
</feature>
<dbReference type="EMBL" id="JBHUMR010000013">
    <property type="protein sequence ID" value="MFD2617675.1"/>
    <property type="molecule type" value="Genomic_DNA"/>
</dbReference>
<evidence type="ECO:0000256" key="1">
    <source>
        <dbReference type="ARBA" id="ARBA00000085"/>
    </source>
</evidence>
<evidence type="ECO:0000256" key="9">
    <source>
        <dbReference type="ARBA" id="ARBA00022777"/>
    </source>
</evidence>
<keyword evidence="6" id="KW-0808">Transferase</keyword>
<dbReference type="InterPro" id="IPR003661">
    <property type="entry name" value="HisK_dim/P_dom"/>
</dbReference>
<evidence type="ECO:0000256" key="11">
    <source>
        <dbReference type="ARBA" id="ARBA00022989"/>
    </source>
</evidence>
<dbReference type="SMART" id="SM00387">
    <property type="entry name" value="HATPase_c"/>
    <property type="match status" value="1"/>
</dbReference>
<evidence type="ECO:0000256" key="2">
    <source>
        <dbReference type="ARBA" id="ARBA00004651"/>
    </source>
</evidence>